<dbReference type="AlphaFoldDB" id="A0A382FK71"/>
<dbReference type="SUPFAM" id="SSF69118">
    <property type="entry name" value="AhpD-like"/>
    <property type="match status" value="1"/>
</dbReference>
<reference evidence="1" key="1">
    <citation type="submission" date="2018-05" db="EMBL/GenBank/DDBJ databases">
        <authorList>
            <person name="Lanie J.A."/>
            <person name="Ng W.-L."/>
            <person name="Kazmierczak K.M."/>
            <person name="Andrzejewski T.M."/>
            <person name="Davidsen T.M."/>
            <person name="Wayne K.J."/>
            <person name="Tettelin H."/>
            <person name="Glass J.I."/>
            <person name="Rusch D."/>
            <person name="Podicherti R."/>
            <person name="Tsui H.-C.T."/>
            <person name="Winkler M.E."/>
        </authorList>
    </citation>
    <scope>NUCLEOTIDE SEQUENCE</scope>
</reference>
<name>A0A382FK71_9ZZZZ</name>
<proteinExistence type="predicted"/>
<dbReference type="PANTHER" id="PTHR35446">
    <property type="entry name" value="SI:CH211-175M2.5"/>
    <property type="match status" value="1"/>
</dbReference>
<gene>
    <name evidence="1" type="ORF">METZ01_LOCUS216264</name>
</gene>
<evidence type="ECO:0000313" key="1">
    <source>
        <dbReference type="EMBL" id="SVB63410.1"/>
    </source>
</evidence>
<evidence type="ECO:0008006" key="2">
    <source>
        <dbReference type="Google" id="ProtNLM"/>
    </source>
</evidence>
<protein>
    <recommendedName>
        <fullName evidence="2">Carboxymuconolactone decarboxylase-like domain-containing protein</fullName>
    </recommendedName>
</protein>
<dbReference type="EMBL" id="UINC01050447">
    <property type="protein sequence ID" value="SVB63410.1"/>
    <property type="molecule type" value="Genomic_DNA"/>
</dbReference>
<dbReference type="InterPro" id="IPR029032">
    <property type="entry name" value="AhpD-like"/>
</dbReference>
<sequence length="188" mass="20897">MTWIESISREKATGYLKRLYQTYQRPNRTIANIFRAHSLRPHTLEGHVTLYRAVLGHADNELPLWYLEAVGLYVSVLNRCSYCIDHHTHAGGLVYPGEAEAWATITDALLNDRTADVFKGKELALLTYTRNLTLDPASLTATSIDVLRAASASDSEILEVNQVASYFAYANRVVLGLGVTLDGEVRAD</sequence>
<dbReference type="Gene3D" id="1.20.1290.10">
    <property type="entry name" value="AhpD-like"/>
    <property type="match status" value="1"/>
</dbReference>
<organism evidence="1">
    <name type="scientific">marine metagenome</name>
    <dbReference type="NCBI Taxonomy" id="408172"/>
    <lineage>
        <taxon>unclassified sequences</taxon>
        <taxon>metagenomes</taxon>
        <taxon>ecological metagenomes</taxon>
    </lineage>
</organism>
<accession>A0A382FK71</accession>
<dbReference type="PANTHER" id="PTHR35446:SF2">
    <property type="entry name" value="CARBOXYMUCONOLACTONE DECARBOXYLASE-LIKE DOMAIN-CONTAINING PROTEIN"/>
    <property type="match status" value="1"/>
</dbReference>